<feature type="coiled-coil region" evidence="6">
    <location>
        <begin position="472"/>
        <end position="510"/>
    </location>
</feature>
<name>A0A9N8Z5T6_9GLOM</name>
<dbReference type="CDD" id="cd08067">
    <property type="entry name" value="MPN_2A_DUB"/>
    <property type="match status" value="1"/>
</dbReference>
<dbReference type="Gene3D" id="1.10.10.10">
    <property type="entry name" value="Winged helix-like DNA-binding domain superfamily/Winged helix DNA-binding domain"/>
    <property type="match status" value="1"/>
</dbReference>
<feature type="region of interest" description="Disordered" evidence="7">
    <location>
        <begin position="746"/>
        <end position="767"/>
    </location>
</feature>
<dbReference type="GO" id="GO:0051286">
    <property type="term" value="C:cell tip"/>
    <property type="evidence" value="ECO:0007669"/>
    <property type="project" value="TreeGrafter"/>
</dbReference>
<evidence type="ECO:0000313" key="10">
    <source>
        <dbReference type="EMBL" id="CAG8470973.1"/>
    </source>
</evidence>
<dbReference type="CDD" id="cd21044">
    <property type="entry name" value="Rab11BD_RAB3IP_like"/>
    <property type="match status" value="1"/>
</dbReference>
<feature type="region of interest" description="Disordered" evidence="7">
    <location>
        <begin position="668"/>
        <end position="704"/>
    </location>
</feature>
<dbReference type="InterPro" id="IPR040351">
    <property type="entry name" value="RAB3IL/RAB3IP/Sec2"/>
</dbReference>
<feature type="compositionally biased region" description="Acidic residues" evidence="7">
    <location>
        <begin position="177"/>
        <end position="188"/>
    </location>
</feature>
<dbReference type="SUPFAM" id="SSF102712">
    <property type="entry name" value="JAB1/MPN domain"/>
    <property type="match status" value="1"/>
</dbReference>
<dbReference type="InterPro" id="IPR037518">
    <property type="entry name" value="MPN"/>
</dbReference>
<accession>A0A9N8Z5T6</accession>
<dbReference type="Proteomes" id="UP000789759">
    <property type="component" value="Unassembled WGS sequence"/>
</dbReference>
<dbReference type="Pfam" id="PF25555">
    <property type="entry name" value="RAB3A-like_C"/>
    <property type="match status" value="1"/>
</dbReference>
<dbReference type="InterPro" id="IPR000555">
    <property type="entry name" value="JAMM/MPN+_dom"/>
</dbReference>
<dbReference type="SMART" id="SM00232">
    <property type="entry name" value="JAB_MPN"/>
    <property type="match status" value="1"/>
</dbReference>
<gene>
    <name evidence="10" type="ORF">CPELLU_LOCUS1069</name>
</gene>
<dbReference type="GO" id="GO:0005085">
    <property type="term" value="F:guanyl-nucleotide exchange factor activity"/>
    <property type="evidence" value="ECO:0007669"/>
    <property type="project" value="InterPro"/>
</dbReference>
<dbReference type="GO" id="GO:0008237">
    <property type="term" value="F:metallopeptidase activity"/>
    <property type="evidence" value="ECO:0007669"/>
    <property type="project" value="InterPro"/>
</dbReference>
<dbReference type="Pfam" id="PF06428">
    <property type="entry name" value="Sec2p"/>
    <property type="match status" value="1"/>
</dbReference>
<feature type="coiled-coil region" evidence="6">
    <location>
        <begin position="823"/>
        <end position="850"/>
    </location>
</feature>
<feature type="region of interest" description="Disordered" evidence="7">
    <location>
        <begin position="595"/>
        <end position="625"/>
    </location>
</feature>
<dbReference type="Gene3D" id="6.10.140.910">
    <property type="match status" value="1"/>
</dbReference>
<comment type="caution">
    <text evidence="10">The sequence shown here is derived from an EMBL/GenBank/DDBJ whole genome shotgun (WGS) entry which is preliminary data.</text>
</comment>
<feature type="domain" description="SWIRM" evidence="9">
    <location>
        <begin position="29"/>
        <end position="127"/>
    </location>
</feature>
<dbReference type="InterPro" id="IPR007526">
    <property type="entry name" value="SWIRM"/>
</dbReference>
<feature type="region of interest" description="Disordered" evidence="7">
    <location>
        <begin position="156"/>
        <end position="207"/>
    </location>
</feature>
<evidence type="ECO:0000256" key="7">
    <source>
        <dbReference type="SAM" id="MobiDB-lite"/>
    </source>
</evidence>
<dbReference type="InterPro" id="IPR036388">
    <property type="entry name" value="WH-like_DNA-bd_sf"/>
</dbReference>
<keyword evidence="1" id="KW-0805">Transcription regulation</keyword>
<dbReference type="GO" id="GO:0070319">
    <property type="term" value="C:Golgi to plasma membrane transport vesicle"/>
    <property type="evidence" value="ECO:0007669"/>
    <property type="project" value="TreeGrafter"/>
</dbReference>
<evidence type="ECO:0000256" key="2">
    <source>
        <dbReference type="ARBA" id="ARBA00023054"/>
    </source>
</evidence>
<feature type="compositionally biased region" description="Low complexity" evidence="7">
    <location>
        <begin position="1055"/>
        <end position="1075"/>
    </location>
</feature>
<keyword evidence="4" id="KW-0804">Transcription</keyword>
<protein>
    <submittedName>
        <fullName evidence="10">125_t:CDS:1</fullName>
    </submittedName>
</protein>
<sequence>MTTSAPAAVTDSIDQLEDSGASNETDSGDESPIGVTEIDQATITESERKKNSEFFCGRGSKTPERYMKIRNFILNAWNSNKPKYVSKTSVRSGLKDCGDVNAIGRVHSYLELIGAINVGDDLVKRKQRTFKPKVLYDAGKSASVIKKRKGKAALADENWTLHGRGKKSRNEERESPNEYDDDGEEGAPDDSQIRRSKRNRTSTKGGPYDMVGSYDPFRLVPPLNYTSRNPAPFRVSVTANVMLVMDFHAHLAHTEIIGLLGGHFHPDSESMEVTYVFPCRSASTGFQCEMDPASEVAAREVFAEKGLQFVGWYHSHPTFEPQPSVRDIENQTQYQEMWRREDGVEPFIGVIVTPYDAGHESNVSRFQFWVSGTNYDLSGQFRTPYSCQHSVSPSASLPEEMFTQLSELIEEYQNYDQRVDMTESFRNEDDVSRLDKMLESLSSHISVASSAAESFISREGLPTDVASILPLMLQAQDLISKLESRVFELENDLETINEAHEHERDQLLQEIGEKDEYIHNLKTKASRLEFGAREAIIVLSRTVEMLKAQSLEDEEEVSKDDDDNATAVESTDLEGQFLDSIKLCLNYLKCTQNNQQAPKYSKKSLPSVRRDSKLQPSNDDGYESDHRVEIVPPQHDPLPNNIVSNHLVPNHDVQKEEVNDDSVENDVNNNLLIPHSSSRRESFSSSQISLDDMPDLDEYDLDGSEDIADFDIPIRSIDSALEEEERVRREEHLIKFNNHETNTFHKRFEEIEDESTDGDYSDDDDEDQHHLIHDSLPSPGPVPDVLQNTNACPNCNMLLAQVDQHVEERAYLKRDLSALALSLAEEQTLRSQIQASKESLEQEIDDWINAMFEKVNQMVFDEANTREELECLNRETKGKMDNSLKSSESRQDRLREMKLLLVHLDSTKQRQTAPTQNGAPLNRNSIVRRSLLSNSTTNSPRASRIFGHMSPNIFSSQFSDEISFSRGKRIYIDSIVYEEFQEYVKLLTNSPTPINSNPTHPFMKRCMNEDIQPCLFEGHTGWKSPFYKRRLLDAIMKNQCEIQKIHYNYSSSVHSTPNNSQISNSTSNTRQSNYNEPPPAPKLKCGLCGHLRSCDFRMRISGADVAVPPLTTMTSSSRFSSIGSPGWIPLDRFCRDRIVAVCDFYTYISHLRKGLLANSPVWGMYKQCLKYRRKMSMARVSSVSMFEEEDAIINDYLSNSEMEGMVVLVN</sequence>
<dbReference type="InterPro" id="IPR009449">
    <property type="entry name" value="Sec2_N"/>
</dbReference>
<keyword evidence="5" id="KW-0539">Nucleus</keyword>
<dbReference type="Gene3D" id="3.40.140.10">
    <property type="entry name" value="Cytidine Deaminase, domain 2"/>
    <property type="match status" value="1"/>
</dbReference>
<feature type="region of interest" description="Disordered" evidence="7">
    <location>
        <begin position="1053"/>
        <end position="1078"/>
    </location>
</feature>
<dbReference type="PANTHER" id="PTHR14430">
    <property type="entry name" value="RABIN3-RELATED"/>
    <property type="match status" value="1"/>
</dbReference>
<feature type="compositionally biased region" description="Acidic residues" evidence="7">
    <location>
        <begin position="692"/>
        <end position="704"/>
    </location>
</feature>
<evidence type="ECO:0000256" key="6">
    <source>
        <dbReference type="SAM" id="Coils"/>
    </source>
</evidence>
<dbReference type="FunFam" id="1.10.10.10:FF:000020">
    <property type="entry name" value="SWI/SNF complex subunit SMARCC2 isoform c"/>
    <property type="match status" value="1"/>
</dbReference>
<dbReference type="Pfam" id="PF04433">
    <property type="entry name" value="SWIRM"/>
    <property type="match status" value="1"/>
</dbReference>
<feature type="domain" description="MPN" evidence="8">
    <location>
        <begin position="235"/>
        <end position="368"/>
    </location>
</feature>
<evidence type="ECO:0000313" key="11">
    <source>
        <dbReference type="Proteomes" id="UP000789759"/>
    </source>
</evidence>
<dbReference type="PANTHER" id="PTHR14430:SF0">
    <property type="entry name" value="SEC2P DOMAIN-CONTAINING PROTEIN"/>
    <property type="match status" value="1"/>
</dbReference>
<evidence type="ECO:0000256" key="3">
    <source>
        <dbReference type="ARBA" id="ARBA00023125"/>
    </source>
</evidence>
<organism evidence="10 11">
    <name type="scientific">Cetraspora pellucida</name>
    <dbReference type="NCBI Taxonomy" id="1433469"/>
    <lineage>
        <taxon>Eukaryota</taxon>
        <taxon>Fungi</taxon>
        <taxon>Fungi incertae sedis</taxon>
        <taxon>Mucoromycota</taxon>
        <taxon>Glomeromycotina</taxon>
        <taxon>Glomeromycetes</taxon>
        <taxon>Diversisporales</taxon>
        <taxon>Gigasporaceae</taxon>
        <taxon>Cetraspora</taxon>
    </lineage>
</organism>
<dbReference type="OrthoDB" id="118550at2759"/>
<dbReference type="SUPFAM" id="SSF46689">
    <property type="entry name" value="Homeodomain-like"/>
    <property type="match status" value="1"/>
</dbReference>
<dbReference type="GO" id="GO:0003677">
    <property type="term" value="F:DNA binding"/>
    <property type="evidence" value="ECO:0007669"/>
    <property type="project" value="UniProtKB-KW"/>
</dbReference>
<keyword evidence="11" id="KW-1185">Reference proteome</keyword>
<dbReference type="SUPFAM" id="SSF144284">
    <property type="entry name" value="Sec2 N-terminal region"/>
    <property type="match status" value="1"/>
</dbReference>
<proteinExistence type="predicted"/>
<reference evidence="10" key="1">
    <citation type="submission" date="2021-06" db="EMBL/GenBank/DDBJ databases">
        <authorList>
            <person name="Kallberg Y."/>
            <person name="Tangrot J."/>
            <person name="Rosling A."/>
        </authorList>
    </citation>
    <scope>NUCLEOTIDE SEQUENCE</scope>
    <source>
        <strain evidence="10">FL966</strain>
    </source>
</reference>
<dbReference type="GO" id="GO:0010468">
    <property type="term" value="P:regulation of gene expression"/>
    <property type="evidence" value="ECO:0007669"/>
    <property type="project" value="UniProtKB-ARBA"/>
</dbReference>
<keyword evidence="3" id="KW-0238">DNA-binding</keyword>
<evidence type="ECO:0000256" key="5">
    <source>
        <dbReference type="ARBA" id="ARBA00023242"/>
    </source>
</evidence>
<feature type="compositionally biased region" description="Acidic residues" evidence="7">
    <location>
        <begin position="750"/>
        <end position="766"/>
    </location>
</feature>
<dbReference type="GO" id="GO:0005634">
    <property type="term" value="C:nucleus"/>
    <property type="evidence" value="ECO:0007669"/>
    <property type="project" value="UniProtKB-ARBA"/>
</dbReference>
<dbReference type="Pfam" id="PF01398">
    <property type="entry name" value="JAB"/>
    <property type="match status" value="1"/>
</dbReference>
<dbReference type="PROSITE" id="PS50249">
    <property type="entry name" value="MPN"/>
    <property type="match status" value="1"/>
</dbReference>
<dbReference type="PROSITE" id="PS50934">
    <property type="entry name" value="SWIRM"/>
    <property type="match status" value="1"/>
</dbReference>
<dbReference type="GO" id="GO:0006887">
    <property type="term" value="P:exocytosis"/>
    <property type="evidence" value="ECO:0007669"/>
    <property type="project" value="TreeGrafter"/>
</dbReference>
<dbReference type="EMBL" id="CAJVQA010000368">
    <property type="protein sequence ID" value="CAG8470973.1"/>
    <property type="molecule type" value="Genomic_DNA"/>
</dbReference>
<dbReference type="InterPro" id="IPR009057">
    <property type="entry name" value="Homeodomain-like_sf"/>
</dbReference>
<evidence type="ECO:0000256" key="1">
    <source>
        <dbReference type="ARBA" id="ARBA00023015"/>
    </source>
</evidence>
<evidence type="ECO:0000259" key="9">
    <source>
        <dbReference type="PROSITE" id="PS50934"/>
    </source>
</evidence>
<evidence type="ECO:0000256" key="4">
    <source>
        <dbReference type="ARBA" id="ARBA00023163"/>
    </source>
</evidence>
<feature type="region of interest" description="Disordered" evidence="7">
    <location>
        <begin position="1"/>
        <end position="35"/>
    </location>
</feature>
<dbReference type="AlphaFoldDB" id="A0A9N8Z5T6"/>
<evidence type="ECO:0000259" key="8">
    <source>
        <dbReference type="PROSITE" id="PS50249"/>
    </source>
</evidence>
<keyword evidence="2 6" id="KW-0175">Coiled coil</keyword>